<organism evidence="2 3">
    <name type="scientific">Pendulispora rubella</name>
    <dbReference type="NCBI Taxonomy" id="2741070"/>
    <lineage>
        <taxon>Bacteria</taxon>
        <taxon>Pseudomonadati</taxon>
        <taxon>Myxococcota</taxon>
        <taxon>Myxococcia</taxon>
        <taxon>Myxococcales</taxon>
        <taxon>Sorangiineae</taxon>
        <taxon>Pendulisporaceae</taxon>
        <taxon>Pendulispora</taxon>
    </lineage>
</organism>
<dbReference type="Proteomes" id="UP001374803">
    <property type="component" value="Chromosome"/>
</dbReference>
<dbReference type="RefSeq" id="WP_394837238.1">
    <property type="nucleotide sequence ID" value="NZ_CP089929.1"/>
</dbReference>
<evidence type="ECO:0000313" key="2">
    <source>
        <dbReference type="EMBL" id="WXB07576.1"/>
    </source>
</evidence>
<feature type="region of interest" description="Disordered" evidence="1">
    <location>
        <begin position="1"/>
        <end position="48"/>
    </location>
</feature>
<proteinExistence type="predicted"/>
<evidence type="ECO:0000256" key="1">
    <source>
        <dbReference type="SAM" id="MobiDB-lite"/>
    </source>
</evidence>
<protein>
    <submittedName>
        <fullName evidence="2">Uncharacterized protein</fullName>
    </submittedName>
</protein>
<evidence type="ECO:0000313" key="3">
    <source>
        <dbReference type="Proteomes" id="UP001374803"/>
    </source>
</evidence>
<gene>
    <name evidence="2" type="ORF">LVJ94_10060</name>
</gene>
<dbReference type="EMBL" id="CP089983">
    <property type="protein sequence ID" value="WXB07576.1"/>
    <property type="molecule type" value="Genomic_DNA"/>
</dbReference>
<keyword evidence="3" id="KW-1185">Reference proteome</keyword>
<accession>A0ABZ2LCQ9</accession>
<sequence length="114" mass="12150">MKHSDGATRRSVGSHHSRERTDGGEAFIPDPYGRGQSGHTRAAEPMAESLAEDFLASATSGEEVTQELRDALNADEVGGPFVETQAQEEFAVTVDEMNPVDAIPEPFPTANGHA</sequence>
<name>A0ABZ2LCQ9_9BACT</name>
<reference evidence="2" key="1">
    <citation type="submission" date="2021-12" db="EMBL/GenBank/DDBJ databases">
        <title>Discovery of the Pendulisporaceae a myxobacterial family with distinct sporulation behavior and unique specialized metabolism.</title>
        <authorList>
            <person name="Garcia R."/>
            <person name="Popoff A."/>
            <person name="Bader C.D."/>
            <person name="Loehr J."/>
            <person name="Walesch S."/>
            <person name="Walt C."/>
            <person name="Boldt J."/>
            <person name="Bunk B."/>
            <person name="Haeckl F.J.F.P.J."/>
            <person name="Gunesch A.P."/>
            <person name="Birkelbach J."/>
            <person name="Nuebel U."/>
            <person name="Pietschmann T."/>
            <person name="Bach T."/>
            <person name="Mueller R."/>
        </authorList>
    </citation>
    <scope>NUCLEOTIDE SEQUENCE</scope>
    <source>
        <strain evidence="2">MSr11367</strain>
    </source>
</reference>